<proteinExistence type="predicted"/>
<dbReference type="GO" id="GO:0003677">
    <property type="term" value="F:DNA binding"/>
    <property type="evidence" value="ECO:0007669"/>
    <property type="project" value="UniProtKB-KW"/>
</dbReference>
<dbReference type="InterPro" id="IPR012318">
    <property type="entry name" value="HTH_CRP"/>
</dbReference>
<dbReference type="InterPro" id="IPR014710">
    <property type="entry name" value="RmlC-like_jellyroll"/>
</dbReference>
<evidence type="ECO:0000313" key="5">
    <source>
        <dbReference type="EMBL" id="KAA5602002.1"/>
    </source>
</evidence>
<dbReference type="InterPro" id="IPR036390">
    <property type="entry name" value="WH_DNA-bd_sf"/>
</dbReference>
<dbReference type="Pfam" id="PF00027">
    <property type="entry name" value="cNMP_binding"/>
    <property type="match status" value="1"/>
</dbReference>
<evidence type="ECO:0000259" key="4">
    <source>
        <dbReference type="PROSITE" id="PS51063"/>
    </source>
</evidence>
<evidence type="ECO:0000256" key="1">
    <source>
        <dbReference type="ARBA" id="ARBA00023015"/>
    </source>
</evidence>
<gene>
    <name evidence="5" type="ORF">F1193_07590</name>
</gene>
<sequence>MVVFVSVIALCKPSLQRIILMGDLTRSWSFLHAREVRHFRVPAMAMVSSPRTVTPLRPAISSVTTAMPRCRECRLRQFGFFDSMTDAELEFMQRFKNAHGRSWSGEYLLEQGSQKPRLLTLYSGWAIKTITLPSGESHLIKVLLPGDLIGLESVLSGAVRHAVQAVTDVTYCSLDCRQIDDMLNIPSLARRLTVMLLAEQQRIAERLAVVGACNARRNFAHFTLDLHQRLRERQMARDEGFRVPLTSVQLADALGLTTVHLNRVLRSFRQDGILTLENHVLTIQDMSALREVAALSGPSSESCPLL</sequence>
<name>A0A5M6I1F3_9HYPH</name>
<keyword evidence="3" id="KW-0804">Transcription</keyword>
<organism evidence="5 6">
    <name type="scientific">Blastochloris sulfoviridis</name>
    <dbReference type="NCBI Taxonomy" id="50712"/>
    <lineage>
        <taxon>Bacteria</taxon>
        <taxon>Pseudomonadati</taxon>
        <taxon>Pseudomonadota</taxon>
        <taxon>Alphaproteobacteria</taxon>
        <taxon>Hyphomicrobiales</taxon>
        <taxon>Blastochloridaceae</taxon>
        <taxon>Blastochloris</taxon>
    </lineage>
</organism>
<keyword evidence="1" id="KW-0805">Transcription regulation</keyword>
<dbReference type="InterPro" id="IPR000595">
    <property type="entry name" value="cNMP-bd_dom"/>
</dbReference>
<dbReference type="Gene3D" id="1.10.10.10">
    <property type="entry name" value="Winged helix-like DNA-binding domain superfamily/Winged helix DNA-binding domain"/>
    <property type="match status" value="1"/>
</dbReference>
<feature type="domain" description="HTH crp-type" evidence="4">
    <location>
        <begin position="213"/>
        <end position="287"/>
    </location>
</feature>
<accession>A0A5M6I1F3</accession>
<comment type="caution">
    <text evidence="5">The sequence shown here is derived from an EMBL/GenBank/DDBJ whole genome shotgun (WGS) entry which is preliminary data.</text>
</comment>
<dbReference type="PROSITE" id="PS51063">
    <property type="entry name" value="HTH_CRP_2"/>
    <property type="match status" value="1"/>
</dbReference>
<dbReference type="AlphaFoldDB" id="A0A5M6I1F3"/>
<dbReference type="Pfam" id="PF13545">
    <property type="entry name" value="HTH_Crp_2"/>
    <property type="match status" value="1"/>
</dbReference>
<dbReference type="SUPFAM" id="SSF51206">
    <property type="entry name" value="cAMP-binding domain-like"/>
    <property type="match status" value="1"/>
</dbReference>
<dbReference type="InterPro" id="IPR018490">
    <property type="entry name" value="cNMP-bd_dom_sf"/>
</dbReference>
<dbReference type="EMBL" id="VWPL01000010">
    <property type="protein sequence ID" value="KAA5602002.1"/>
    <property type="molecule type" value="Genomic_DNA"/>
</dbReference>
<dbReference type="Proteomes" id="UP000323886">
    <property type="component" value="Unassembled WGS sequence"/>
</dbReference>
<reference evidence="5 6" key="1">
    <citation type="submission" date="2019-09" db="EMBL/GenBank/DDBJ databases">
        <title>Draft Whole-Genome sequence of Blastochloris sulfoviridis DSM 729.</title>
        <authorList>
            <person name="Meyer T.E."/>
            <person name="Kyndt J.A."/>
        </authorList>
    </citation>
    <scope>NUCLEOTIDE SEQUENCE [LARGE SCALE GENOMIC DNA]</scope>
    <source>
        <strain evidence="5 6">DSM 729</strain>
    </source>
</reference>
<dbReference type="Gene3D" id="2.60.120.10">
    <property type="entry name" value="Jelly Rolls"/>
    <property type="match status" value="1"/>
</dbReference>
<keyword evidence="2" id="KW-0238">DNA-binding</keyword>
<evidence type="ECO:0000256" key="3">
    <source>
        <dbReference type="ARBA" id="ARBA00023163"/>
    </source>
</evidence>
<dbReference type="SUPFAM" id="SSF46785">
    <property type="entry name" value="Winged helix' DNA-binding domain"/>
    <property type="match status" value="1"/>
</dbReference>
<dbReference type="SMART" id="SM00419">
    <property type="entry name" value="HTH_CRP"/>
    <property type="match status" value="1"/>
</dbReference>
<dbReference type="CDD" id="cd00038">
    <property type="entry name" value="CAP_ED"/>
    <property type="match status" value="1"/>
</dbReference>
<protein>
    <submittedName>
        <fullName evidence="5">Crp/Fnr family transcriptional regulator</fullName>
    </submittedName>
</protein>
<evidence type="ECO:0000313" key="6">
    <source>
        <dbReference type="Proteomes" id="UP000323886"/>
    </source>
</evidence>
<dbReference type="OrthoDB" id="7584044at2"/>
<dbReference type="InterPro" id="IPR036388">
    <property type="entry name" value="WH-like_DNA-bd_sf"/>
</dbReference>
<dbReference type="GO" id="GO:0006355">
    <property type="term" value="P:regulation of DNA-templated transcription"/>
    <property type="evidence" value="ECO:0007669"/>
    <property type="project" value="InterPro"/>
</dbReference>
<evidence type="ECO:0000256" key="2">
    <source>
        <dbReference type="ARBA" id="ARBA00023125"/>
    </source>
</evidence>
<keyword evidence="6" id="KW-1185">Reference proteome</keyword>